<organism evidence="2 3">
    <name type="scientific">Dryococelus australis</name>
    <dbReference type="NCBI Taxonomy" id="614101"/>
    <lineage>
        <taxon>Eukaryota</taxon>
        <taxon>Metazoa</taxon>
        <taxon>Ecdysozoa</taxon>
        <taxon>Arthropoda</taxon>
        <taxon>Hexapoda</taxon>
        <taxon>Insecta</taxon>
        <taxon>Pterygota</taxon>
        <taxon>Neoptera</taxon>
        <taxon>Polyneoptera</taxon>
        <taxon>Phasmatodea</taxon>
        <taxon>Verophasmatodea</taxon>
        <taxon>Anareolatae</taxon>
        <taxon>Phasmatidae</taxon>
        <taxon>Eurycanthinae</taxon>
        <taxon>Dryococelus</taxon>
    </lineage>
</organism>
<reference evidence="2 3" key="1">
    <citation type="submission" date="2023-02" db="EMBL/GenBank/DDBJ databases">
        <title>LHISI_Scaffold_Assembly.</title>
        <authorList>
            <person name="Stuart O.P."/>
            <person name="Cleave R."/>
            <person name="Magrath M.J.L."/>
            <person name="Mikheyev A.S."/>
        </authorList>
    </citation>
    <scope>NUCLEOTIDE SEQUENCE [LARGE SCALE GENOMIC DNA]</scope>
    <source>
        <strain evidence="2">Daus_M_001</strain>
        <tissue evidence="2">Leg muscle</tissue>
    </source>
</reference>
<dbReference type="EMBL" id="JARBHB010000015">
    <property type="protein sequence ID" value="KAJ8868134.1"/>
    <property type="molecule type" value="Genomic_DNA"/>
</dbReference>
<evidence type="ECO:0000313" key="2">
    <source>
        <dbReference type="EMBL" id="KAJ8868134.1"/>
    </source>
</evidence>
<sequence length="412" mass="46471">MAVCYQGNYIDSDQPLNYTYSAPGDGQSLQMSKWWPTRTNDRAWTNNDRARRNGILDGGREHDGGEWEGLTVTDPNPLPDSLFLVPQGSVLDPLFNVKVNGTRLQVACKMRLCSDDCILCSDVDARSPAAPQPIQHCGISFRYPLTARCQCGGATIVLESPASSEDTTLDKALMDNYRYIALFTTFSKILEKFIENKMTQLLITNTVISLYQYMFVEGRSTEQGIYSLTAKTLTSRDKRQYSTGIFTDLTKAFDFVDHNILLQKLEQCGNKHTMQDERYTTIEEDGFHTIWSSIEMQGWGKPRRKHASHLHQSAQFLYVSNLTGKPTWITLVEGKRPTTYPLQSPHPLPTCLGKAWWRALAPLLHPTKSFSTPFLNLPTPLTDTNSSLNTFHSLTDLTSMDCLPRSVLLHTL</sequence>
<evidence type="ECO:0000259" key="1">
    <source>
        <dbReference type="Pfam" id="PF00078"/>
    </source>
</evidence>
<name>A0ABQ9G6Q3_9NEOP</name>
<evidence type="ECO:0000313" key="3">
    <source>
        <dbReference type="Proteomes" id="UP001159363"/>
    </source>
</evidence>
<dbReference type="InterPro" id="IPR000477">
    <property type="entry name" value="RT_dom"/>
</dbReference>
<proteinExistence type="predicted"/>
<feature type="domain" description="Reverse transcriptase" evidence="1">
    <location>
        <begin position="174"/>
        <end position="273"/>
    </location>
</feature>
<protein>
    <recommendedName>
        <fullName evidence="1">Reverse transcriptase domain-containing protein</fullName>
    </recommendedName>
</protein>
<keyword evidence="3" id="KW-1185">Reference proteome</keyword>
<dbReference type="Proteomes" id="UP001159363">
    <property type="component" value="Chromosome 14"/>
</dbReference>
<comment type="caution">
    <text evidence="2">The sequence shown here is derived from an EMBL/GenBank/DDBJ whole genome shotgun (WGS) entry which is preliminary data.</text>
</comment>
<dbReference type="PANTHER" id="PTHR33332">
    <property type="entry name" value="REVERSE TRANSCRIPTASE DOMAIN-CONTAINING PROTEIN"/>
    <property type="match status" value="1"/>
</dbReference>
<accession>A0ABQ9G6Q3</accession>
<gene>
    <name evidence="2" type="ORF">PR048_031943</name>
</gene>
<dbReference type="Pfam" id="PF00078">
    <property type="entry name" value="RVT_1"/>
    <property type="match status" value="1"/>
</dbReference>